<name>A0A0N4ZVA0_PARTI</name>
<reference evidence="3" key="1">
    <citation type="submission" date="2017-02" db="UniProtKB">
        <authorList>
            <consortium name="WormBaseParasite"/>
        </authorList>
    </citation>
    <scope>IDENTIFICATION</scope>
</reference>
<dbReference type="InterPro" id="IPR012292">
    <property type="entry name" value="Globin/Proto"/>
</dbReference>
<evidence type="ECO:0000256" key="1">
    <source>
        <dbReference type="SAM" id="MobiDB-lite"/>
    </source>
</evidence>
<feature type="compositionally biased region" description="Low complexity" evidence="1">
    <location>
        <begin position="372"/>
        <end position="388"/>
    </location>
</feature>
<evidence type="ECO:0000313" key="3">
    <source>
        <dbReference type="WBParaSite" id="PTRK_0001250800.1"/>
    </source>
</evidence>
<dbReference type="AlphaFoldDB" id="A0A0N4ZVA0"/>
<dbReference type="WBParaSite" id="PTRK_0001250800.1">
    <property type="protein sequence ID" value="PTRK_0001250800.1"/>
    <property type="gene ID" value="PTRK_0001250800"/>
</dbReference>
<dbReference type="Gene3D" id="1.10.490.10">
    <property type="entry name" value="Globins"/>
    <property type="match status" value="1"/>
</dbReference>
<protein>
    <submittedName>
        <fullName evidence="3">PUM-HD domain-containing protein</fullName>
    </submittedName>
</protein>
<dbReference type="GO" id="GO:0020037">
    <property type="term" value="F:heme binding"/>
    <property type="evidence" value="ECO:0007669"/>
    <property type="project" value="InterPro"/>
</dbReference>
<dbReference type="GO" id="GO:0019825">
    <property type="term" value="F:oxygen binding"/>
    <property type="evidence" value="ECO:0007669"/>
    <property type="project" value="InterPro"/>
</dbReference>
<feature type="compositionally biased region" description="Low complexity" evidence="1">
    <location>
        <begin position="319"/>
        <end position="332"/>
    </location>
</feature>
<feature type="region of interest" description="Disordered" evidence="1">
    <location>
        <begin position="183"/>
        <end position="203"/>
    </location>
</feature>
<proteinExistence type="predicted"/>
<sequence>MNYSMHGNEFIYNSNPNRLHPLVYPTSHSSTVKSPILKNQGRSLSARECTSPRSIDSLSPANYYLTTRSFESTESDDHNYLSVYSSDYNYNNSRKTSKHFYRKHSSPNRFSNNSKCTLPISYLPGVGNVSPRILPTSPKDFSSSYDIKRPSELNLFGYNSFEDNNSKVREKYSLSSNSNFLYPSSNNRMMRSTSCKSTPNRLRSASPLNESLKNNHGSQFPSTSDLNVIDFLYNVRSFDDEGATIPVTEGNNEPQQSQKISSSLFLKRATRSLKMGQKESRLQKSESELATGFSNSFDNSYLETNKMIEKTQNNKKHISNTSRTNSTNSDDSYIMENNKSTIKAGSSGSLNIFTKNNKIKKNNDKRVQNGIRSSSATSKAATSKRNASPPRLTTLKRLVPISASSQEIIRYCMENARGDIATRIVSRMAHKREDFATFVTNLTSDQLNEFTGALRDYLNQVLKHVHSAEKIREVSMQFGILQVSRREWGFKADFFACMANSITTECVFLDGAAHQPTEAIEAWAELVELMFTNIREGYYQQIRYLRRRSQCFSGYFSHSQDVSSSVDNHSDNINYSDQSTEKLLSNDSGYGKLLQEGREERNRHPWTMQRQMSESGCYGERPINPRTRYHYNATSTSPIEPVMSPGVIINIKN</sequence>
<keyword evidence="2" id="KW-1185">Reference proteome</keyword>
<feature type="region of interest" description="Disordered" evidence="1">
    <location>
        <begin position="355"/>
        <end position="388"/>
    </location>
</feature>
<dbReference type="Proteomes" id="UP000038045">
    <property type="component" value="Unplaced"/>
</dbReference>
<organism evidence="2 3">
    <name type="scientific">Parastrongyloides trichosuri</name>
    <name type="common">Possum-specific nematode worm</name>
    <dbReference type="NCBI Taxonomy" id="131310"/>
    <lineage>
        <taxon>Eukaryota</taxon>
        <taxon>Metazoa</taxon>
        <taxon>Ecdysozoa</taxon>
        <taxon>Nematoda</taxon>
        <taxon>Chromadorea</taxon>
        <taxon>Rhabditida</taxon>
        <taxon>Tylenchina</taxon>
        <taxon>Panagrolaimomorpha</taxon>
        <taxon>Strongyloidoidea</taxon>
        <taxon>Strongyloididae</taxon>
        <taxon>Parastrongyloides</taxon>
    </lineage>
</organism>
<accession>A0A0N4ZVA0</accession>
<evidence type="ECO:0000313" key="2">
    <source>
        <dbReference type="Proteomes" id="UP000038045"/>
    </source>
</evidence>
<feature type="region of interest" description="Disordered" evidence="1">
    <location>
        <begin position="311"/>
        <end position="333"/>
    </location>
</feature>